<keyword evidence="5" id="KW-1185">Reference proteome</keyword>
<dbReference type="PROSITE" id="PS52016">
    <property type="entry name" value="TONB_DEPENDENT_REC_3"/>
    <property type="match status" value="1"/>
</dbReference>
<protein>
    <submittedName>
        <fullName evidence="4">TonB-dependent receptor</fullName>
    </submittedName>
</protein>
<keyword evidence="2" id="KW-0732">Signal</keyword>
<accession>A0ABS7Y1P1</accession>
<dbReference type="InterPro" id="IPR037066">
    <property type="entry name" value="Plug_dom_sf"/>
</dbReference>
<proteinExistence type="inferred from homology"/>
<comment type="caution">
    <text evidence="4">The sequence shown here is derived from an EMBL/GenBank/DDBJ whole genome shotgun (WGS) entry which is preliminary data.</text>
</comment>
<comment type="similarity">
    <text evidence="1">Belongs to the TonB-dependent receptor family.</text>
</comment>
<keyword evidence="1" id="KW-0472">Membrane</keyword>
<dbReference type="Pfam" id="PF07715">
    <property type="entry name" value="Plug"/>
    <property type="match status" value="1"/>
</dbReference>
<dbReference type="SUPFAM" id="SSF56935">
    <property type="entry name" value="Porins"/>
    <property type="match status" value="1"/>
</dbReference>
<dbReference type="InterPro" id="IPR008969">
    <property type="entry name" value="CarboxyPept-like_regulatory"/>
</dbReference>
<reference evidence="5" key="1">
    <citation type="submission" date="2023-07" db="EMBL/GenBank/DDBJ databases">
        <authorList>
            <person name="Yue Y."/>
        </authorList>
    </citation>
    <scope>NUCLEOTIDE SEQUENCE [LARGE SCALE GENOMIC DNA]</scope>
    <source>
        <strain evidence="5">2Y89</strain>
    </source>
</reference>
<keyword evidence="1" id="KW-1134">Transmembrane beta strand</keyword>
<organism evidence="4 5">
    <name type="scientific">Winogradskyella vincentii</name>
    <dbReference type="NCBI Taxonomy" id="2877122"/>
    <lineage>
        <taxon>Bacteria</taxon>
        <taxon>Pseudomonadati</taxon>
        <taxon>Bacteroidota</taxon>
        <taxon>Flavobacteriia</taxon>
        <taxon>Flavobacteriales</taxon>
        <taxon>Flavobacteriaceae</taxon>
        <taxon>Winogradskyella</taxon>
    </lineage>
</organism>
<sequence length="821" mass="93800">MKRLQLITFFTLFIGLLSFSQSATIRGVILDENNYPISEVNIKASTGEGTATNVNGFYELKIPSGQEVSVEFTHISHKRVLQVFNLKNGQEVEFNPVMKLEAEQIATVVLTSSTRQKVNGVTTIAPKVIRTIKGAQPGVENILKTLPGVNISNELSTQYSVRGGNFDENLVYVNEIEVYRPFLIRSGNQEGLSFVNTDLVANVDFSAGGFQSKYGDKLSSVLDITYRNPVDFGIRADLSLLGGSIAGETVSKDGKFSGIAGVRYRDNSLILNNLETEGNVEPVFADAQTYLTYRFSDKFHLNFLGNISLNKYNFQPENRQTNFGTLEEPVALLVFYDGQEEDEYQTYFGAFKANYFVNDDLTLKLIGSAYHTVEQEFFDIFAQYRLGEVNTNIGDDDLGEVEFSEGIGSQLTHARNELDAFIVNVEHRGDYSVDEESTLEWSIKYTDEDIRDRLVEYEVIDSAGFSIRPPNFSQPNLQPYESFSGPLTAFENIRALNRVKIQRIQAFAQYSKRTTWGENEVFYNAGIRAHNWTVSGEAIESNTQTVFSPRAQFAIKPNWDKDMLFRIAGGLYYQPPFYRELRDSSGVVQPDVKAQKSFHIVVGNEYSFEMWDRPFKLVTEAYYKGMTDVNPYTLENVRIRYRAKNNAEAYAYGLDMRLNGEFVPGTESWFSFGYLKTEENIDNRGYIARPTDQRLKFGALFQDYVPNMPDLKMYLNLVYNTGVPGGSPSYADPYDFQIRLRDYRRADLGISYEIVNPERRYRSNWKKAFKEFSIGFEIYNMFNNQNTITNTWVRDVYSKRQFAIPNFLTPRVFNLRLSARF</sequence>
<evidence type="ECO:0000313" key="5">
    <source>
        <dbReference type="Proteomes" id="UP001198402"/>
    </source>
</evidence>
<feature type="signal peptide" evidence="2">
    <location>
        <begin position="1"/>
        <end position="23"/>
    </location>
</feature>
<name>A0ABS7Y1P1_9FLAO</name>
<feature type="domain" description="TonB-dependent receptor plug" evidence="3">
    <location>
        <begin position="122"/>
        <end position="216"/>
    </location>
</feature>
<evidence type="ECO:0000256" key="1">
    <source>
        <dbReference type="PROSITE-ProRule" id="PRU01360"/>
    </source>
</evidence>
<keyword evidence="1" id="KW-0813">Transport</keyword>
<keyword evidence="1" id="KW-0998">Cell outer membrane</keyword>
<keyword evidence="1" id="KW-0812">Transmembrane</keyword>
<dbReference type="Gene3D" id="2.170.130.10">
    <property type="entry name" value="TonB-dependent receptor, plug domain"/>
    <property type="match status" value="1"/>
</dbReference>
<evidence type="ECO:0000313" key="4">
    <source>
        <dbReference type="EMBL" id="MCA0153856.1"/>
    </source>
</evidence>
<dbReference type="EMBL" id="JAIUJS010000006">
    <property type="protein sequence ID" value="MCA0153856.1"/>
    <property type="molecule type" value="Genomic_DNA"/>
</dbReference>
<dbReference type="Pfam" id="PF13715">
    <property type="entry name" value="CarbopepD_reg_2"/>
    <property type="match status" value="1"/>
</dbReference>
<comment type="subcellular location">
    <subcellularLocation>
        <location evidence="1">Cell outer membrane</location>
        <topology evidence="1">Multi-pass membrane protein</topology>
    </subcellularLocation>
</comment>
<dbReference type="Gene3D" id="2.60.40.1120">
    <property type="entry name" value="Carboxypeptidase-like, regulatory domain"/>
    <property type="match status" value="1"/>
</dbReference>
<dbReference type="Proteomes" id="UP001198402">
    <property type="component" value="Unassembled WGS sequence"/>
</dbReference>
<feature type="chain" id="PRO_5046701243" evidence="2">
    <location>
        <begin position="24"/>
        <end position="821"/>
    </location>
</feature>
<gene>
    <name evidence="4" type="ORF">LBV24_11555</name>
</gene>
<dbReference type="InterPro" id="IPR012910">
    <property type="entry name" value="Plug_dom"/>
</dbReference>
<evidence type="ECO:0000259" key="3">
    <source>
        <dbReference type="Pfam" id="PF07715"/>
    </source>
</evidence>
<evidence type="ECO:0000256" key="2">
    <source>
        <dbReference type="SAM" id="SignalP"/>
    </source>
</evidence>
<dbReference type="InterPro" id="IPR039426">
    <property type="entry name" value="TonB-dep_rcpt-like"/>
</dbReference>
<keyword evidence="4" id="KW-0675">Receptor</keyword>
<dbReference type="SUPFAM" id="SSF49464">
    <property type="entry name" value="Carboxypeptidase regulatory domain-like"/>
    <property type="match status" value="1"/>
</dbReference>
<dbReference type="RefSeq" id="WP_224478818.1">
    <property type="nucleotide sequence ID" value="NZ_JAIUJS010000006.1"/>
</dbReference>